<dbReference type="PANTHER" id="PTHR43991:SF9">
    <property type="entry name" value="DUF2415 DOMAIN-CONTAINING PROTEIN"/>
    <property type="match status" value="1"/>
</dbReference>
<feature type="compositionally biased region" description="Basic and acidic residues" evidence="1">
    <location>
        <begin position="532"/>
        <end position="551"/>
    </location>
</feature>
<dbReference type="Pfam" id="PF10313">
    <property type="entry name" value="DUF2415"/>
    <property type="match status" value="1"/>
</dbReference>
<dbReference type="Gene3D" id="2.130.10.10">
    <property type="entry name" value="YVTN repeat-like/Quinoprotein amine dehydrogenase"/>
    <property type="match status" value="1"/>
</dbReference>
<evidence type="ECO:0000256" key="1">
    <source>
        <dbReference type="SAM" id="MobiDB-lite"/>
    </source>
</evidence>
<reference evidence="3" key="1">
    <citation type="submission" date="2021-03" db="EMBL/GenBank/DDBJ databases">
        <authorList>
            <person name="Tagirdzhanova G."/>
        </authorList>
    </citation>
    <scope>NUCLEOTIDE SEQUENCE</scope>
</reference>
<evidence type="ECO:0000313" key="3">
    <source>
        <dbReference type="EMBL" id="CAF9930241.1"/>
    </source>
</evidence>
<dbReference type="OrthoDB" id="418169at2759"/>
<gene>
    <name evidence="3" type="ORF">HETSPECPRED_007580</name>
</gene>
<evidence type="ECO:0000259" key="2">
    <source>
        <dbReference type="Pfam" id="PF10313"/>
    </source>
</evidence>
<feature type="compositionally biased region" description="Polar residues" evidence="1">
    <location>
        <begin position="613"/>
        <end position="632"/>
    </location>
</feature>
<feature type="compositionally biased region" description="Basic and acidic residues" evidence="1">
    <location>
        <begin position="646"/>
        <end position="656"/>
    </location>
</feature>
<accession>A0A8H3FT22</accession>
<sequence length="748" mass="83790">MTVKFRAPNDTESLIRPSHRNFYPTRIPAQHHQLKNFISTTDPNVIYYASEKEVYALHKRIGKRELIASLPWPPQCLDAAHGWVCVGGPDNGLCAFIYVGDQLEQESVTDTTRSSHTEVDALLPLDLDPGSRLLDHHTYLGNQSQTRHSGARKPEVHCHELGSSIVNSVAIYRLRSDQPGLRSQTVVILTNNDQTVRIFSLSQSRDLKTLHFPTPMNHASISPDQELLIAVGDQPRAFFCKRITLASPAEDVETRFADFDWLQFAEPKLSLADLQDSCFTTAFSPSGHICAVASQSGVVTVFDTSLIKNDMDTDEAVIDVLKSTRGISRDRMCGAIRAMSFAPAPWDLLAWAEDQGRVCVTDLRRRFFSRQTIELDIDSPDLNRIHMSAYDDGDRTAEERQMEIQARFIMRQREALAAQNYPAAISHTADYLEATAAQSARRRRMINENQAGMRDVLADFNEDSVLTERERAMIGRTWSRDDDGTGAGNSQWNPYNMNYTYGAETASSARPSDTQDSSHSPSSNTPPPGRQESIRDFIRQRSLEHNLERNRPGSRSYQPRRRSSVVISNTNHNNQFSSSHPSSLAPIGTSTPTLSTSPSRLASTTTESASSLQNAQQLMGTSTNGDPWQTISDAMAPVNPTNAESSRLRREYDESRAPPLERQSWHRPSEHLNRHDRLLRTSNPQRFRSAQYDYTVNPQASDSARALIREGVLNEVLVMNGIERTTVPPRADGVFTMGIGWDTEGRHL</sequence>
<dbReference type="PANTHER" id="PTHR43991">
    <property type="entry name" value="WD REPEAT PROTEIN (AFU_ORTHOLOGUE AFUA_8G05640)-RELATED"/>
    <property type="match status" value="1"/>
</dbReference>
<keyword evidence="4" id="KW-1185">Reference proteome</keyword>
<proteinExistence type="predicted"/>
<feature type="region of interest" description="Disordered" evidence="1">
    <location>
        <begin position="505"/>
        <end position="674"/>
    </location>
</feature>
<dbReference type="InterPro" id="IPR036322">
    <property type="entry name" value="WD40_repeat_dom_sf"/>
</dbReference>
<organism evidence="3 4">
    <name type="scientific">Heterodermia speciosa</name>
    <dbReference type="NCBI Taxonomy" id="116794"/>
    <lineage>
        <taxon>Eukaryota</taxon>
        <taxon>Fungi</taxon>
        <taxon>Dikarya</taxon>
        <taxon>Ascomycota</taxon>
        <taxon>Pezizomycotina</taxon>
        <taxon>Lecanoromycetes</taxon>
        <taxon>OSLEUM clade</taxon>
        <taxon>Lecanoromycetidae</taxon>
        <taxon>Caliciales</taxon>
        <taxon>Physciaceae</taxon>
        <taxon>Heterodermia</taxon>
    </lineage>
</organism>
<evidence type="ECO:0000313" key="4">
    <source>
        <dbReference type="Proteomes" id="UP000664521"/>
    </source>
</evidence>
<feature type="compositionally biased region" description="Low complexity" evidence="1">
    <location>
        <begin position="511"/>
        <end position="523"/>
    </location>
</feature>
<feature type="compositionally biased region" description="Polar residues" evidence="1">
    <location>
        <begin position="565"/>
        <end position="582"/>
    </location>
</feature>
<feature type="compositionally biased region" description="Basic and acidic residues" evidence="1">
    <location>
        <begin position="663"/>
        <end position="674"/>
    </location>
</feature>
<feature type="domain" description="DUF2415" evidence="2">
    <location>
        <begin position="334"/>
        <end position="373"/>
    </location>
</feature>
<dbReference type="SUPFAM" id="SSF50978">
    <property type="entry name" value="WD40 repeat-like"/>
    <property type="match status" value="1"/>
</dbReference>
<name>A0A8H3FT22_9LECA</name>
<dbReference type="InterPro" id="IPR019417">
    <property type="entry name" value="DUF2415"/>
</dbReference>
<protein>
    <recommendedName>
        <fullName evidence="2">DUF2415 domain-containing protein</fullName>
    </recommendedName>
</protein>
<dbReference type="AlphaFoldDB" id="A0A8H3FT22"/>
<dbReference type="InterPro" id="IPR015943">
    <property type="entry name" value="WD40/YVTN_repeat-like_dom_sf"/>
</dbReference>
<dbReference type="Proteomes" id="UP000664521">
    <property type="component" value="Unassembled WGS sequence"/>
</dbReference>
<dbReference type="EMBL" id="CAJPDS010000055">
    <property type="protein sequence ID" value="CAF9930241.1"/>
    <property type="molecule type" value="Genomic_DNA"/>
</dbReference>
<comment type="caution">
    <text evidence="3">The sequence shown here is derived from an EMBL/GenBank/DDBJ whole genome shotgun (WGS) entry which is preliminary data.</text>
</comment>
<feature type="compositionally biased region" description="Low complexity" evidence="1">
    <location>
        <begin position="589"/>
        <end position="612"/>
    </location>
</feature>